<sequence length="294" mass="33867">MAETNCNESDKRAQLRYLQRLFIANGYRRNFIQRNRQAKPRQNLVAEQQKVWRALPYIDDVAEAVSNLLRTLGIGITHRPDSTIRNLVRRPKEPPPRGETSNVIYQIQCDACEFNYVVEAGKRLQTRVAKHAWTVRRMDPLILVAEHCANSGHTFTFRNTEILVRVNDRVTREKIIAWDTETTLINHFVALPAAYLVLRAQLIERKSKYKIRPNVNPTTVEPRTDMHLTTPQSRADECAFINSAASITTATDEETYCQKDKNRTSSPGHQLRSMRSWARASNCQTLTLVERHAN</sequence>
<proteinExistence type="predicted"/>
<dbReference type="OrthoDB" id="10056750at2759"/>
<evidence type="ECO:0000313" key="1">
    <source>
        <dbReference type="EMBL" id="VDL96371.1"/>
    </source>
</evidence>
<dbReference type="WBParaSite" id="SSLN_0001035901-mRNA-1">
    <property type="protein sequence ID" value="SSLN_0001035901-mRNA-1"/>
    <property type="gene ID" value="SSLN_0001035901"/>
</dbReference>
<accession>A0A183T0I8</accession>
<dbReference type="Proteomes" id="UP000275846">
    <property type="component" value="Unassembled WGS sequence"/>
</dbReference>
<keyword evidence="2" id="KW-1185">Reference proteome</keyword>
<dbReference type="EMBL" id="UYSU01035584">
    <property type="protein sequence ID" value="VDL96371.1"/>
    <property type="molecule type" value="Genomic_DNA"/>
</dbReference>
<evidence type="ECO:0000313" key="2">
    <source>
        <dbReference type="Proteomes" id="UP000275846"/>
    </source>
</evidence>
<reference evidence="3" key="1">
    <citation type="submission" date="2016-06" db="UniProtKB">
        <authorList>
            <consortium name="WormBaseParasite"/>
        </authorList>
    </citation>
    <scope>IDENTIFICATION</scope>
</reference>
<gene>
    <name evidence="1" type="ORF">SSLN_LOCUS9986</name>
</gene>
<organism evidence="3">
    <name type="scientific">Schistocephalus solidus</name>
    <name type="common">Tapeworm</name>
    <dbReference type="NCBI Taxonomy" id="70667"/>
    <lineage>
        <taxon>Eukaryota</taxon>
        <taxon>Metazoa</taxon>
        <taxon>Spiralia</taxon>
        <taxon>Lophotrochozoa</taxon>
        <taxon>Platyhelminthes</taxon>
        <taxon>Cestoda</taxon>
        <taxon>Eucestoda</taxon>
        <taxon>Diphyllobothriidea</taxon>
        <taxon>Diphyllobothriidae</taxon>
        <taxon>Schistocephalus</taxon>
    </lineage>
</organism>
<protein>
    <submittedName>
        <fullName evidence="1 3">Uncharacterized protein</fullName>
    </submittedName>
</protein>
<evidence type="ECO:0000313" key="3">
    <source>
        <dbReference type="WBParaSite" id="SSLN_0001035901-mRNA-1"/>
    </source>
</evidence>
<name>A0A183T0I8_SCHSO</name>
<reference evidence="1 2" key="2">
    <citation type="submission" date="2018-11" db="EMBL/GenBank/DDBJ databases">
        <authorList>
            <consortium name="Pathogen Informatics"/>
        </authorList>
    </citation>
    <scope>NUCLEOTIDE SEQUENCE [LARGE SCALE GENOMIC DNA]</scope>
    <source>
        <strain evidence="1 2">NST_G2</strain>
    </source>
</reference>
<dbReference type="AlphaFoldDB" id="A0A183T0I8"/>